<feature type="transmembrane region" description="Helical" evidence="1">
    <location>
        <begin position="156"/>
        <end position="174"/>
    </location>
</feature>
<dbReference type="EMBL" id="SIRE01000020">
    <property type="protein sequence ID" value="TBL73977.1"/>
    <property type="molecule type" value="Genomic_DNA"/>
</dbReference>
<keyword evidence="1" id="KW-0472">Membrane</keyword>
<dbReference type="AlphaFoldDB" id="A0A4Q9DL42"/>
<dbReference type="OrthoDB" id="6656329at2"/>
<feature type="transmembrane region" description="Helical" evidence="1">
    <location>
        <begin position="13"/>
        <end position="39"/>
    </location>
</feature>
<evidence type="ECO:0000313" key="3">
    <source>
        <dbReference type="Proteomes" id="UP000293142"/>
    </source>
</evidence>
<evidence type="ECO:0000313" key="2">
    <source>
        <dbReference type="EMBL" id="TBL73977.1"/>
    </source>
</evidence>
<dbReference type="Proteomes" id="UP000293142">
    <property type="component" value="Unassembled WGS sequence"/>
</dbReference>
<keyword evidence="1" id="KW-1133">Transmembrane helix</keyword>
<organism evidence="2 3">
    <name type="scientific">Paenibacillus thalictri</name>
    <dbReference type="NCBI Taxonomy" id="2527873"/>
    <lineage>
        <taxon>Bacteria</taxon>
        <taxon>Bacillati</taxon>
        <taxon>Bacillota</taxon>
        <taxon>Bacilli</taxon>
        <taxon>Bacillales</taxon>
        <taxon>Paenibacillaceae</taxon>
        <taxon>Paenibacillus</taxon>
    </lineage>
</organism>
<dbReference type="RefSeq" id="WP_131016384.1">
    <property type="nucleotide sequence ID" value="NZ_SIRE01000020.1"/>
</dbReference>
<feature type="transmembrane region" description="Helical" evidence="1">
    <location>
        <begin position="123"/>
        <end position="144"/>
    </location>
</feature>
<feature type="transmembrane region" description="Helical" evidence="1">
    <location>
        <begin position="92"/>
        <end position="111"/>
    </location>
</feature>
<accession>A0A4Q9DL42</accession>
<proteinExistence type="predicted"/>
<keyword evidence="1" id="KW-0812">Transmembrane</keyword>
<reference evidence="2 3" key="1">
    <citation type="submission" date="2019-02" db="EMBL/GenBank/DDBJ databases">
        <title>Paenibacillus sp. nov., isolated from surface-sterilized tissue of Thalictrum simplex L.</title>
        <authorList>
            <person name="Tuo L."/>
        </authorList>
    </citation>
    <scope>NUCLEOTIDE SEQUENCE [LARGE SCALE GENOMIC DNA]</scope>
    <source>
        <strain evidence="2 3">N2SHLJ1</strain>
    </source>
</reference>
<comment type="caution">
    <text evidence="2">The sequence shown here is derived from an EMBL/GenBank/DDBJ whole genome shotgun (WGS) entry which is preliminary data.</text>
</comment>
<protein>
    <submittedName>
        <fullName evidence="2">Ferric reductase</fullName>
    </submittedName>
</protein>
<name>A0A4Q9DL42_9BACL</name>
<evidence type="ECO:0000256" key="1">
    <source>
        <dbReference type="SAM" id="Phobius"/>
    </source>
</evidence>
<feature type="transmembrane region" description="Helical" evidence="1">
    <location>
        <begin position="51"/>
        <end position="72"/>
    </location>
</feature>
<gene>
    <name evidence="2" type="ORF">EYB31_26140</name>
</gene>
<keyword evidence="3" id="KW-1185">Reference proteome</keyword>
<sequence length="189" mass="20926">MIQFILQLPLWQIIRSFGIVSFILLTAGVCLGILYSFPFWKGITKANMYKLHMYATIAGTGIGFVHGIITVIDPYMPFAWSEVFIPFTAANNPILNGLGTLALFGMLIVILTTDLRNKLKKTLWHAIHMLSYPIFALAWVHGYFLGTDTTSASVRWMYLLCAAAVLLLTAYRLMQGQMNSGRAAGAAEG</sequence>